<dbReference type="Proteomes" id="UP001470230">
    <property type="component" value="Unassembled WGS sequence"/>
</dbReference>
<name>A0ABR2KZY3_9EUKA</name>
<reference evidence="2 3" key="1">
    <citation type="submission" date="2024-04" db="EMBL/GenBank/DDBJ databases">
        <title>Tritrichomonas musculus Genome.</title>
        <authorList>
            <person name="Alves-Ferreira E."/>
            <person name="Grigg M."/>
            <person name="Lorenzi H."/>
            <person name="Galac M."/>
        </authorList>
    </citation>
    <scope>NUCLEOTIDE SEQUENCE [LARGE SCALE GENOMIC DNA]</scope>
    <source>
        <strain evidence="2 3">EAF2021</strain>
    </source>
</reference>
<sequence length="1535" mass="173840">MIYFQSILSLYETTAEEKQEIVVKQLVTFANTNKQHESFFQFLLDKMENTNALTPIASKSILNISIDFLNSQDPNFSVSNIKLYVQYLLKLLSLKTQPSSYTKYIDFLKNSFRQISQYNQETIFSSLSRIPFEQSIIPLSILCAQNSCFFSRVLSILDKSFSKFKKDQNLFIWTIAMTNLLLYTENDNKNDDNNSINKSISLILNKVFVNKFLSLDRKLNLLEAALHYMPPKLGDDLLSSHCINLLSSVTISSSIEEITIAVNFAKTVLIRLKENEIRNITSENLVDSVFTSILPSYRSDHLLNGSLTEFFNEVDQKYLQSKITSEMHSDTVSLSTLFLISRYPTQSTIPYLLTRARVDQKSQYILIFYFLAHNLVPFRYLPRLFQILEADDLHFLNEIFEQKPVLYCTAAIKFLSQCKNVQKIEYLSAFFSSAKSIPLIDSPYAQTAFIVVACLRAQSRVPGCPIRLLLDYLHACMNLSKSPSEEPQKDEQKKAEEAASNEAENEIEIEHQRGEVADDNDLDNESESQSKSDKKVEVIDKEEIEAAQVKISNESSQAEKSISASASSFSSYNDQIDLTNEDITSITTASNVRLYDIQKSCEELNRPTFCQSQAIHSMAVSDPERKESMINEALAQIKEGNAIFTIIIGSLSDDPILIHNCIQTLAQTDLFLLTFFFTTSASCSLELILKEIRDYINKEPEAAPQSFVARLFSSRPSTKPRRQRIARRCIIGMAPFISFSNSLYETLLASFPSDSESSSSSLITAPNSSSNSFSLTCESIIAVCSRLAMKEDLHLILQKVVAKANCFDIHLLIQALISILNANSVLSDKDASAVIKLWINLLLNSDKEVFTPSSNTKKNPEAFESVLLVNKNAKSIYLKEIELSISMNGDVPSLFNSLKRALPFISDFNLSKQPSFLTIVISNALSENETVLTFCVNILRSTFQMNSILNPIKGSVFSNEYIETVRHFFTELSGKFQSKQLVQLIEALLVYYKEKQPRHQASICLFTVFSILKQPQLFIQSKFISKIATACNKMTKKNDYAIIYYLFKCYDALNASNKTTFFNEFIAAPDNEFVNMYLEKYSCYYDYLEPLLIPKINQMKSIDDKWKSFIEFERLLKLLNGFVRLFVRDASSPSKISRIIFTLLLSVSTVNFIRKRGFAIDSYLATLENTFVEFKNLTGISLINQNNSKLTIKTDSDFYEFVSFFAQSFQYLQFDMVQFLLNSIESLMSTNHKDCALLCLSSFLVTVSNSMSDETKRLKKKSVDLFTSLLKNCKFDSYLLAFVVSHVPSAFSVTTLKQMDTNYLTIFLKLSFETAAKSSDCLPSLELVLNVIRSSTPSFIAPFVQQIIDMLRNVVSAGKIKLSSILVLNIIGEVGRRKQYPTCLLKDGSVSFRTLSPLLLSDENDIKTRVNAIFSLMIFGKAESDPDFELVFTSLMSLFVGYEKDSSNYVSIANDMLRAVDKLPNVTVKNLQLLKYVFQPVMSVGDQNCTEAISELLKYLKKLTASVTDDELFTLALSMMTTFAKPKRGAPYSSK</sequence>
<keyword evidence="3" id="KW-1185">Reference proteome</keyword>
<gene>
    <name evidence="2" type="ORF">M9Y10_014592</name>
</gene>
<feature type="compositionally biased region" description="Acidic residues" evidence="1">
    <location>
        <begin position="517"/>
        <end position="526"/>
    </location>
</feature>
<evidence type="ECO:0000256" key="1">
    <source>
        <dbReference type="SAM" id="MobiDB-lite"/>
    </source>
</evidence>
<dbReference type="EMBL" id="JAPFFF010000002">
    <property type="protein sequence ID" value="KAK8896678.1"/>
    <property type="molecule type" value="Genomic_DNA"/>
</dbReference>
<evidence type="ECO:0008006" key="4">
    <source>
        <dbReference type="Google" id="ProtNLM"/>
    </source>
</evidence>
<feature type="region of interest" description="Disordered" evidence="1">
    <location>
        <begin position="481"/>
        <end position="539"/>
    </location>
</feature>
<evidence type="ECO:0000313" key="3">
    <source>
        <dbReference type="Proteomes" id="UP001470230"/>
    </source>
</evidence>
<feature type="compositionally biased region" description="Basic and acidic residues" evidence="1">
    <location>
        <begin position="528"/>
        <end position="539"/>
    </location>
</feature>
<organism evidence="2 3">
    <name type="scientific">Tritrichomonas musculus</name>
    <dbReference type="NCBI Taxonomy" id="1915356"/>
    <lineage>
        <taxon>Eukaryota</taxon>
        <taxon>Metamonada</taxon>
        <taxon>Parabasalia</taxon>
        <taxon>Tritrichomonadida</taxon>
        <taxon>Tritrichomonadidae</taxon>
        <taxon>Tritrichomonas</taxon>
    </lineage>
</organism>
<feature type="compositionally biased region" description="Basic and acidic residues" evidence="1">
    <location>
        <begin position="483"/>
        <end position="497"/>
    </location>
</feature>
<protein>
    <recommendedName>
        <fullName evidence="4">HEAT repeat-containing protein 1</fullName>
    </recommendedName>
</protein>
<proteinExistence type="predicted"/>
<comment type="caution">
    <text evidence="2">The sequence shown here is derived from an EMBL/GenBank/DDBJ whole genome shotgun (WGS) entry which is preliminary data.</text>
</comment>
<evidence type="ECO:0000313" key="2">
    <source>
        <dbReference type="EMBL" id="KAK8896678.1"/>
    </source>
</evidence>
<accession>A0ABR2KZY3</accession>